<feature type="region of interest" description="Disordered" evidence="1">
    <location>
        <begin position="34"/>
        <end position="87"/>
    </location>
</feature>
<dbReference type="RefSeq" id="WP_179823827.1">
    <property type="nucleotide sequence ID" value="NZ_JACCFS010000001.1"/>
</dbReference>
<organism evidence="2 3">
    <name type="scientific">Nocardiopsis aegyptia</name>
    <dbReference type="NCBI Taxonomy" id="220378"/>
    <lineage>
        <taxon>Bacteria</taxon>
        <taxon>Bacillati</taxon>
        <taxon>Actinomycetota</taxon>
        <taxon>Actinomycetes</taxon>
        <taxon>Streptosporangiales</taxon>
        <taxon>Nocardiopsidaceae</taxon>
        <taxon>Nocardiopsis</taxon>
    </lineage>
</organism>
<dbReference type="AlphaFoldDB" id="A0A7Z0EPF5"/>
<proteinExistence type="predicted"/>
<dbReference type="EMBL" id="JACCFS010000001">
    <property type="protein sequence ID" value="NYJ34930.1"/>
    <property type="molecule type" value="Genomic_DNA"/>
</dbReference>
<evidence type="ECO:0000313" key="2">
    <source>
        <dbReference type="EMBL" id="NYJ34930.1"/>
    </source>
</evidence>
<evidence type="ECO:0000313" key="3">
    <source>
        <dbReference type="Proteomes" id="UP000572051"/>
    </source>
</evidence>
<reference evidence="2 3" key="1">
    <citation type="submission" date="2020-07" db="EMBL/GenBank/DDBJ databases">
        <title>Sequencing the genomes of 1000 actinobacteria strains.</title>
        <authorList>
            <person name="Klenk H.-P."/>
        </authorList>
    </citation>
    <scope>NUCLEOTIDE SEQUENCE [LARGE SCALE GENOMIC DNA]</scope>
    <source>
        <strain evidence="2 3">DSM 44442</strain>
    </source>
</reference>
<dbReference type="Proteomes" id="UP000572051">
    <property type="component" value="Unassembled WGS sequence"/>
</dbReference>
<name>A0A7Z0EPF5_9ACTN</name>
<accession>A0A7Z0EPF5</accession>
<keyword evidence="3" id="KW-1185">Reference proteome</keyword>
<gene>
    <name evidence="2" type="ORF">HNR10_002811</name>
</gene>
<sequence length="512" mass="56429">MRPRRAVAGFDSATAMLRRLASFDAAVRTGRIVRGDPMGRAGDPDRAGDASLAVNPNRAENPDVAEYTDRGPASAAEHDPGDPGPGTRVLAAAATAANRMPRGAKERLYSASGWAEAVPRRRVAEIDSDDLAEWVAGHYRGGRSDVAFVGSADGALIHLAAALGAPWLPQTLLIPVRRHGVPPEDGARDLDRMRSTGEALVRRNPDWRLHHMHDPVQDRLMIAHMCYFRVKWLRLPEAYRAFLRATLPRGGTLVVSDCALRTPTTAVGERYVFQHGGFGGATQDELRHGGPRVRAHLRAQGSDYRRFVAPEPDGEHPEAEWGFAPELMGDLAELARREGWRLVRLRHDEPGSLSPAVADLYRDHYRRRGVPPNRLLAETFMLVEPYWALRTGSVPYWAVFNTEPAQRALAAYLDRSPDFEEIRLGLFSHGVDSVGLAGAADWAGVLERATKVGTFLGTDPGRYPRDFAVLFRFRRDLARVRGRRPLPDPLSWEEVAEALAGKPGVDVIPEHG</sequence>
<protein>
    <submittedName>
        <fullName evidence="2">Uncharacterized protein</fullName>
    </submittedName>
</protein>
<comment type="caution">
    <text evidence="2">The sequence shown here is derived from an EMBL/GenBank/DDBJ whole genome shotgun (WGS) entry which is preliminary data.</text>
</comment>
<evidence type="ECO:0000256" key="1">
    <source>
        <dbReference type="SAM" id="MobiDB-lite"/>
    </source>
</evidence>